<dbReference type="Gene3D" id="2.30.30.140">
    <property type="match status" value="1"/>
</dbReference>
<evidence type="ECO:0000313" key="1">
    <source>
        <dbReference type="EMBL" id="KAK3271721.1"/>
    </source>
</evidence>
<dbReference type="Proteomes" id="UP001190700">
    <property type="component" value="Unassembled WGS sequence"/>
</dbReference>
<organism evidence="1 2">
    <name type="scientific">Cymbomonas tetramitiformis</name>
    <dbReference type="NCBI Taxonomy" id="36881"/>
    <lineage>
        <taxon>Eukaryota</taxon>
        <taxon>Viridiplantae</taxon>
        <taxon>Chlorophyta</taxon>
        <taxon>Pyramimonadophyceae</taxon>
        <taxon>Pyramimonadales</taxon>
        <taxon>Pyramimonadaceae</taxon>
        <taxon>Cymbomonas</taxon>
    </lineage>
</organism>
<accession>A0AAE0G535</accession>
<protein>
    <submittedName>
        <fullName evidence="1">Uncharacterized protein</fullName>
    </submittedName>
</protein>
<proteinExistence type="predicted"/>
<evidence type="ECO:0000313" key="2">
    <source>
        <dbReference type="Proteomes" id="UP001190700"/>
    </source>
</evidence>
<keyword evidence="2" id="KW-1185">Reference proteome</keyword>
<name>A0AAE0G535_9CHLO</name>
<dbReference type="AlphaFoldDB" id="A0AAE0G535"/>
<gene>
    <name evidence="1" type="ORF">CYMTET_19947</name>
</gene>
<comment type="caution">
    <text evidence="1">The sequence shown here is derived from an EMBL/GenBank/DDBJ whole genome shotgun (WGS) entry which is preliminary data.</text>
</comment>
<dbReference type="EMBL" id="LGRX02009407">
    <property type="protein sequence ID" value="KAK3271721.1"/>
    <property type="molecule type" value="Genomic_DNA"/>
</dbReference>
<reference evidence="1 2" key="1">
    <citation type="journal article" date="2015" name="Genome Biol. Evol.">
        <title>Comparative Genomics of a Bacterivorous Green Alga Reveals Evolutionary Causalities and Consequences of Phago-Mixotrophic Mode of Nutrition.</title>
        <authorList>
            <person name="Burns J.A."/>
            <person name="Paasch A."/>
            <person name="Narechania A."/>
            <person name="Kim E."/>
        </authorList>
    </citation>
    <scope>NUCLEOTIDE SEQUENCE [LARGE SCALE GENOMIC DNA]</scope>
    <source>
        <strain evidence="1 2">PLY_AMNH</strain>
    </source>
</reference>
<sequence length="135" mass="15547">MAATNAVSAAATVNKVSCGWSNFSGMEKFLEEQPVTGHWADIEWWARLPVMSQWNEPKIWGCPTQAKIQPDTWLQAWGRIEVYWEDDDAYYPGAVQYYTEEGKNFVLYDDEDEEMLNLAEETFRLLGDRRLLTGG</sequence>